<name>A0A4Y7PH56_9AGAM</name>
<keyword evidence="3" id="KW-1185">Reference proteome</keyword>
<organism evidence="2 3">
    <name type="scientific">Rickenella mellea</name>
    <dbReference type="NCBI Taxonomy" id="50990"/>
    <lineage>
        <taxon>Eukaryota</taxon>
        <taxon>Fungi</taxon>
        <taxon>Dikarya</taxon>
        <taxon>Basidiomycota</taxon>
        <taxon>Agaricomycotina</taxon>
        <taxon>Agaricomycetes</taxon>
        <taxon>Hymenochaetales</taxon>
        <taxon>Rickenellaceae</taxon>
        <taxon>Rickenella</taxon>
    </lineage>
</organism>
<evidence type="ECO:0000313" key="2">
    <source>
        <dbReference type="EMBL" id="TDL14351.1"/>
    </source>
</evidence>
<feature type="region of interest" description="Disordered" evidence="1">
    <location>
        <begin position="1"/>
        <end position="111"/>
    </location>
</feature>
<feature type="compositionally biased region" description="Low complexity" evidence="1">
    <location>
        <begin position="18"/>
        <end position="27"/>
    </location>
</feature>
<sequence>MSSSSSKIDCSRCTTAKSSSSSSSTTSQPAKLHSPGCLANTPIDSTLRYEYPFPESSSSSSSSPMTTPGQSPSAATGVPAVLPNTRHPKLTVSPPPIPPGLRGHPALRTTY</sequence>
<evidence type="ECO:0000256" key="1">
    <source>
        <dbReference type="SAM" id="MobiDB-lite"/>
    </source>
</evidence>
<dbReference type="AlphaFoldDB" id="A0A4Y7PH56"/>
<feature type="compositionally biased region" description="Polar residues" evidence="1">
    <location>
        <begin position="64"/>
        <end position="74"/>
    </location>
</feature>
<dbReference type="EMBL" id="ML170350">
    <property type="protein sequence ID" value="TDL14351.1"/>
    <property type="molecule type" value="Genomic_DNA"/>
</dbReference>
<gene>
    <name evidence="2" type="ORF">BD410DRAFT_846111</name>
</gene>
<protein>
    <submittedName>
        <fullName evidence="2">Uncharacterized protein</fullName>
    </submittedName>
</protein>
<dbReference type="Proteomes" id="UP000294933">
    <property type="component" value="Unassembled WGS sequence"/>
</dbReference>
<accession>A0A4Y7PH56</accession>
<dbReference type="VEuPathDB" id="FungiDB:BD410DRAFT_846111"/>
<proteinExistence type="predicted"/>
<reference evidence="2 3" key="1">
    <citation type="submission" date="2018-06" db="EMBL/GenBank/DDBJ databases">
        <title>A transcriptomic atlas of mushroom development highlights an independent origin of complex multicellularity.</title>
        <authorList>
            <consortium name="DOE Joint Genome Institute"/>
            <person name="Krizsan K."/>
            <person name="Almasi E."/>
            <person name="Merenyi Z."/>
            <person name="Sahu N."/>
            <person name="Viragh M."/>
            <person name="Koszo T."/>
            <person name="Mondo S."/>
            <person name="Kiss B."/>
            <person name="Balint B."/>
            <person name="Kues U."/>
            <person name="Barry K."/>
            <person name="Hegedus J.C."/>
            <person name="Henrissat B."/>
            <person name="Johnson J."/>
            <person name="Lipzen A."/>
            <person name="Ohm R."/>
            <person name="Nagy I."/>
            <person name="Pangilinan J."/>
            <person name="Yan J."/>
            <person name="Xiong Y."/>
            <person name="Grigoriev I.V."/>
            <person name="Hibbett D.S."/>
            <person name="Nagy L.G."/>
        </authorList>
    </citation>
    <scope>NUCLEOTIDE SEQUENCE [LARGE SCALE GENOMIC DNA]</scope>
    <source>
        <strain evidence="2 3">SZMC22713</strain>
    </source>
</reference>
<evidence type="ECO:0000313" key="3">
    <source>
        <dbReference type="Proteomes" id="UP000294933"/>
    </source>
</evidence>